<evidence type="ECO:0000256" key="1">
    <source>
        <dbReference type="SAM" id="MobiDB-lite"/>
    </source>
</evidence>
<dbReference type="RefSeq" id="WP_162849358.1">
    <property type="nucleotide sequence ID" value="NZ_JAUFPJ010000005.1"/>
</dbReference>
<feature type="domain" description="GGDEF" evidence="2">
    <location>
        <begin position="68"/>
        <end position="208"/>
    </location>
</feature>
<comment type="caution">
    <text evidence="3">The sequence shown here is derived from an EMBL/GenBank/DDBJ whole genome shotgun (WGS) entry which is preliminary data.</text>
</comment>
<keyword evidence="4" id="KW-1185">Reference proteome</keyword>
<dbReference type="Proteomes" id="UP000295357">
    <property type="component" value="Unassembled WGS sequence"/>
</dbReference>
<dbReference type="AlphaFoldDB" id="A0A4R6N9W2"/>
<dbReference type="Gene3D" id="3.30.70.270">
    <property type="match status" value="1"/>
</dbReference>
<evidence type="ECO:0000313" key="3">
    <source>
        <dbReference type="EMBL" id="TDP12673.1"/>
    </source>
</evidence>
<dbReference type="InterPro" id="IPR000160">
    <property type="entry name" value="GGDEF_dom"/>
</dbReference>
<sequence>MQKHLPPPYPLPPAAAVLAEALPPSCGEQAAGGGQRKAAQAELPRVQGLSQFAVLLERQLGECRRHGLRAAVLLLEVELADAPASAAAADGPGGPGARGRAQEALLLALGTRLRARVRGGDVVARVGERQFGVVLVDAGRDEAETVRARLHKALCGPYGVETQRLYALLRMGRAVYRESGRSAMELLQVAEQGLHGGPTGPAPALPQAGAPLSLVRS</sequence>
<dbReference type="EMBL" id="SNXE01000001">
    <property type="protein sequence ID" value="TDP12673.1"/>
    <property type="molecule type" value="Genomic_DNA"/>
</dbReference>
<organism evidence="3 4">
    <name type="scientific">Roseateles asaccharophilus</name>
    <dbReference type="NCBI Taxonomy" id="582607"/>
    <lineage>
        <taxon>Bacteria</taxon>
        <taxon>Pseudomonadati</taxon>
        <taxon>Pseudomonadota</taxon>
        <taxon>Betaproteobacteria</taxon>
        <taxon>Burkholderiales</taxon>
        <taxon>Sphaerotilaceae</taxon>
        <taxon>Roseateles</taxon>
    </lineage>
</organism>
<evidence type="ECO:0000313" key="4">
    <source>
        <dbReference type="Proteomes" id="UP000295357"/>
    </source>
</evidence>
<evidence type="ECO:0000259" key="2">
    <source>
        <dbReference type="PROSITE" id="PS50887"/>
    </source>
</evidence>
<name>A0A4R6N9W2_9BURK</name>
<feature type="region of interest" description="Disordered" evidence="1">
    <location>
        <begin position="195"/>
        <end position="217"/>
    </location>
</feature>
<dbReference type="Pfam" id="PF00990">
    <property type="entry name" value="GGDEF"/>
    <property type="match status" value="1"/>
</dbReference>
<protein>
    <submittedName>
        <fullName evidence="3">GGDEF domain-containing protein</fullName>
    </submittedName>
</protein>
<dbReference type="InterPro" id="IPR029787">
    <property type="entry name" value="Nucleotide_cyclase"/>
</dbReference>
<feature type="compositionally biased region" description="Low complexity" evidence="1">
    <location>
        <begin position="205"/>
        <end position="217"/>
    </location>
</feature>
<dbReference type="PROSITE" id="PS50887">
    <property type="entry name" value="GGDEF"/>
    <property type="match status" value="1"/>
</dbReference>
<proteinExistence type="predicted"/>
<dbReference type="InterPro" id="IPR043128">
    <property type="entry name" value="Rev_trsase/Diguanyl_cyclase"/>
</dbReference>
<accession>A0A4R6N9W2</accession>
<gene>
    <name evidence="3" type="ORF">DFR39_101146</name>
</gene>
<reference evidence="3 4" key="1">
    <citation type="submission" date="2019-03" db="EMBL/GenBank/DDBJ databases">
        <title>Genomic Encyclopedia of Type Strains, Phase IV (KMG-IV): sequencing the most valuable type-strain genomes for metagenomic binning, comparative biology and taxonomic classification.</title>
        <authorList>
            <person name="Goeker M."/>
        </authorList>
    </citation>
    <scope>NUCLEOTIDE SEQUENCE [LARGE SCALE GENOMIC DNA]</scope>
    <source>
        <strain evidence="3 4">DSM 25082</strain>
    </source>
</reference>
<dbReference type="SMART" id="SM00267">
    <property type="entry name" value="GGDEF"/>
    <property type="match status" value="1"/>
</dbReference>
<dbReference type="SUPFAM" id="SSF55073">
    <property type="entry name" value="Nucleotide cyclase"/>
    <property type="match status" value="1"/>
</dbReference>